<feature type="region of interest" description="Disordered" evidence="5">
    <location>
        <begin position="627"/>
        <end position="661"/>
    </location>
</feature>
<dbReference type="GO" id="GO:0003254">
    <property type="term" value="P:regulation of membrane depolarization"/>
    <property type="evidence" value="ECO:0007669"/>
    <property type="project" value="TreeGrafter"/>
</dbReference>
<dbReference type="AlphaFoldDB" id="A0A2J8A6A7"/>
<evidence type="ECO:0000256" key="2">
    <source>
        <dbReference type="ARBA" id="ARBA00022692"/>
    </source>
</evidence>
<evidence type="ECO:0000313" key="9">
    <source>
        <dbReference type="Proteomes" id="UP000236333"/>
    </source>
</evidence>
<feature type="region of interest" description="Disordered" evidence="5">
    <location>
        <begin position="821"/>
        <end position="861"/>
    </location>
</feature>
<dbReference type="Gene3D" id="1.10.287.70">
    <property type="match status" value="1"/>
</dbReference>
<protein>
    <submittedName>
        <fullName evidence="8">Potassium/sodium hyperpolarization-activated cyclic nucleotide-gated channel 4</fullName>
    </submittedName>
</protein>
<feature type="non-terminal residue" evidence="8">
    <location>
        <position position="1265"/>
    </location>
</feature>
<comment type="subcellular location">
    <subcellularLocation>
        <location evidence="1">Membrane</location>
        <topology evidence="1">Multi-pass membrane protein</topology>
    </subcellularLocation>
</comment>
<feature type="compositionally biased region" description="Basic and acidic residues" evidence="5">
    <location>
        <begin position="51"/>
        <end position="71"/>
    </location>
</feature>
<feature type="region of interest" description="Disordered" evidence="5">
    <location>
        <begin position="749"/>
        <end position="774"/>
    </location>
</feature>
<feature type="region of interest" description="Disordered" evidence="5">
    <location>
        <begin position="1"/>
        <end position="98"/>
    </location>
</feature>
<feature type="compositionally biased region" description="Low complexity" evidence="5">
    <location>
        <begin position="537"/>
        <end position="559"/>
    </location>
</feature>
<gene>
    <name evidence="8" type="ORF">TSOC_005419</name>
</gene>
<dbReference type="Proteomes" id="UP000236333">
    <property type="component" value="Unassembled WGS sequence"/>
</dbReference>
<feature type="transmembrane region" description="Helical" evidence="6">
    <location>
        <begin position="401"/>
        <end position="420"/>
    </location>
</feature>
<feature type="transmembrane region" description="Helical" evidence="6">
    <location>
        <begin position="321"/>
        <end position="339"/>
    </location>
</feature>
<feature type="compositionally biased region" description="Acidic residues" evidence="5">
    <location>
        <begin position="526"/>
        <end position="536"/>
    </location>
</feature>
<dbReference type="InterPro" id="IPR005821">
    <property type="entry name" value="Ion_trans_dom"/>
</dbReference>
<keyword evidence="3 6" id="KW-1133">Transmembrane helix</keyword>
<name>A0A2J8A6A7_9CHLO</name>
<feature type="compositionally biased region" description="Gly residues" evidence="5">
    <location>
        <begin position="895"/>
        <end position="916"/>
    </location>
</feature>
<feature type="compositionally biased region" description="Polar residues" evidence="5">
    <location>
        <begin position="510"/>
        <end position="522"/>
    </location>
</feature>
<feature type="compositionally biased region" description="Polar residues" evidence="5">
    <location>
        <begin position="1"/>
        <end position="21"/>
    </location>
</feature>
<feature type="region of interest" description="Disordered" evidence="5">
    <location>
        <begin position="675"/>
        <end position="701"/>
    </location>
</feature>
<feature type="compositionally biased region" description="Low complexity" evidence="5">
    <location>
        <begin position="675"/>
        <end position="693"/>
    </location>
</feature>
<feature type="region of interest" description="Disordered" evidence="5">
    <location>
        <begin position="1076"/>
        <end position="1165"/>
    </location>
</feature>
<evidence type="ECO:0000259" key="7">
    <source>
        <dbReference type="Pfam" id="PF00520"/>
    </source>
</evidence>
<dbReference type="GO" id="GO:0035725">
    <property type="term" value="P:sodium ion transmembrane transport"/>
    <property type="evidence" value="ECO:0007669"/>
    <property type="project" value="TreeGrafter"/>
</dbReference>
<feature type="compositionally biased region" description="Gly residues" evidence="5">
    <location>
        <begin position="1256"/>
        <end position="1265"/>
    </location>
</feature>
<feature type="compositionally biased region" description="Polar residues" evidence="5">
    <location>
        <begin position="825"/>
        <end position="835"/>
    </location>
</feature>
<feature type="compositionally biased region" description="Acidic residues" evidence="5">
    <location>
        <begin position="494"/>
        <end position="507"/>
    </location>
</feature>
<feature type="transmembrane region" description="Helical" evidence="6">
    <location>
        <begin position="432"/>
        <end position="459"/>
    </location>
</feature>
<evidence type="ECO:0000256" key="5">
    <source>
        <dbReference type="SAM" id="MobiDB-lite"/>
    </source>
</evidence>
<keyword evidence="9" id="KW-1185">Reference proteome</keyword>
<feature type="region of interest" description="Disordered" evidence="5">
    <location>
        <begin position="1246"/>
        <end position="1265"/>
    </location>
</feature>
<feature type="compositionally biased region" description="Low complexity" evidence="5">
    <location>
        <begin position="1019"/>
        <end position="1028"/>
    </location>
</feature>
<evidence type="ECO:0000256" key="3">
    <source>
        <dbReference type="ARBA" id="ARBA00022989"/>
    </source>
</evidence>
<feature type="compositionally biased region" description="Low complexity" evidence="5">
    <location>
        <begin position="649"/>
        <end position="661"/>
    </location>
</feature>
<organism evidence="8 9">
    <name type="scientific">Tetrabaena socialis</name>
    <dbReference type="NCBI Taxonomy" id="47790"/>
    <lineage>
        <taxon>Eukaryota</taxon>
        <taxon>Viridiplantae</taxon>
        <taxon>Chlorophyta</taxon>
        <taxon>core chlorophytes</taxon>
        <taxon>Chlorophyceae</taxon>
        <taxon>CS clade</taxon>
        <taxon>Chlamydomonadales</taxon>
        <taxon>Tetrabaenaceae</taxon>
        <taxon>Tetrabaena</taxon>
    </lineage>
</organism>
<dbReference type="EMBL" id="PGGS01000147">
    <property type="protein sequence ID" value="PNH08058.1"/>
    <property type="molecule type" value="Genomic_DNA"/>
</dbReference>
<keyword evidence="4 6" id="KW-0472">Membrane</keyword>
<dbReference type="SUPFAM" id="SSF81324">
    <property type="entry name" value="Voltage-gated potassium channels"/>
    <property type="match status" value="1"/>
</dbReference>
<dbReference type="PANTHER" id="PTHR45689:SF5">
    <property type="entry name" value="I[[H]] CHANNEL, ISOFORM E"/>
    <property type="match status" value="1"/>
</dbReference>
<comment type="caution">
    <text evidence="8">The sequence shown here is derived from an EMBL/GenBank/DDBJ whole genome shotgun (WGS) entry which is preliminary data.</text>
</comment>
<proteinExistence type="predicted"/>
<dbReference type="OrthoDB" id="426293at2759"/>
<keyword evidence="2 6" id="KW-0812">Transmembrane</keyword>
<dbReference type="Pfam" id="PF00520">
    <property type="entry name" value="Ion_trans"/>
    <property type="match status" value="1"/>
</dbReference>
<reference evidence="8 9" key="1">
    <citation type="journal article" date="2017" name="Mol. Biol. Evol.">
        <title>The 4-celled Tetrabaena socialis nuclear genome reveals the essential components for genetic control of cell number at the origin of multicellularity in the volvocine lineage.</title>
        <authorList>
            <person name="Featherston J."/>
            <person name="Arakaki Y."/>
            <person name="Hanschen E.R."/>
            <person name="Ferris P.J."/>
            <person name="Michod R.E."/>
            <person name="Olson B.J.S.C."/>
            <person name="Nozaki H."/>
            <person name="Durand P.M."/>
        </authorList>
    </citation>
    <scope>NUCLEOTIDE SEQUENCE [LARGE SCALE GENOMIC DNA]</scope>
    <source>
        <strain evidence="8 9">NIES-571</strain>
    </source>
</reference>
<feature type="transmembrane region" description="Helical" evidence="6">
    <location>
        <begin position="360"/>
        <end position="381"/>
    </location>
</feature>
<feature type="region of interest" description="Disordered" evidence="5">
    <location>
        <begin position="487"/>
        <end position="575"/>
    </location>
</feature>
<dbReference type="GO" id="GO:0005249">
    <property type="term" value="F:voltage-gated potassium channel activity"/>
    <property type="evidence" value="ECO:0007669"/>
    <property type="project" value="TreeGrafter"/>
</dbReference>
<feature type="transmembrane region" description="Helical" evidence="6">
    <location>
        <begin position="281"/>
        <end position="301"/>
    </location>
</feature>
<accession>A0A2J8A6A7</accession>
<evidence type="ECO:0000256" key="4">
    <source>
        <dbReference type="ARBA" id="ARBA00023136"/>
    </source>
</evidence>
<evidence type="ECO:0000313" key="8">
    <source>
        <dbReference type="EMBL" id="PNH08058.1"/>
    </source>
</evidence>
<evidence type="ECO:0000256" key="1">
    <source>
        <dbReference type="ARBA" id="ARBA00004141"/>
    </source>
</evidence>
<dbReference type="InterPro" id="IPR051413">
    <property type="entry name" value="K/Na_HCN_channel"/>
</dbReference>
<feature type="region of interest" description="Disordered" evidence="5">
    <location>
        <begin position="1008"/>
        <end position="1034"/>
    </location>
</feature>
<evidence type="ECO:0000256" key="6">
    <source>
        <dbReference type="SAM" id="Phobius"/>
    </source>
</evidence>
<feature type="region of interest" description="Disordered" evidence="5">
    <location>
        <begin position="881"/>
        <end position="930"/>
    </location>
</feature>
<dbReference type="GO" id="GO:0098855">
    <property type="term" value="C:HCN channel complex"/>
    <property type="evidence" value="ECO:0007669"/>
    <property type="project" value="TreeGrafter"/>
</dbReference>
<feature type="region of interest" description="Disordered" evidence="5">
    <location>
        <begin position="141"/>
        <end position="163"/>
    </location>
</feature>
<feature type="domain" description="Ion transport" evidence="7">
    <location>
        <begin position="208"/>
        <end position="456"/>
    </location>
</feature>
<sequence length="1265" mass="127642">MARNSTTGMARNSATGMSSRASRADGRSFIKGGMAETETKEPRPSLARPSTDAKVRPSTDGKLRPSTDGKRASVTSRMPRRSSGVVSDRVGEEGGADAPADIDVETVLDAAMEAAGKGAGGTGPRAGPTMAMVREAHEQLQRRKAVDGGGEEEVEGQPAMRRQDAGADSYMLRIFGSAYTKVAGTGEHGDSGALKVWLHPYASLRMRLDMLWIVVAILNAVVMPLQPHDRPNTRSCAGTAARCCAIRPLSCTWCRPCAGYDEEGLIVMYAGMVRSRYCRTYLLVDLIGALPYSLISVLVCGSVDAGVPGGNLGNCSDHGGLLLRLWALLSLASLPRLLYYLNKWQDTWDTDIHMMRLIKLMGLMMIFTHLFACLSYFVQMVEKFPMDGWVVSGGLDDKSVWITYNFALLRALQVVIGSNVDVVSASSSVEVVFTICCYLVGVVCYAVLVGIMSTIVLSLNRSGQMYVEKLQVRSAYNATLRANRAYSERSGSDSYDDEDDEEYDEYDYSTQHTDNGGSSNAQLSSGEDDEYEDLLGEEASGTADRAAGSSGAGTRAAWAEGRNEPVRSSLHPGAGSGGVVLVLPGAAEGGEGPGAPAAARMLRQGGGGGAGGGSLLRRALAQAGSATADAGDADDSALVTPLGDPDLPSADSMGGNSSSAAAARRSVKFAARVPATPEAPGGSASASPTATAPQQHHAPSRLASLTPAGDAAVAAHHADVVTPGPTQAAGAAAAPPPAADLLVTRLGSVSSRGGSGSGGSGVRSPRAADGSASQSATHAGAAAASAMMSAAGMLLSALQGAGGGGGGGGAVGRSRNRIVPRAESVASQDTHSESSFLAGGAGEEQQQEATSPIGHGARPAAPWAAGLGRLSITHRVASAISTAPRHPPPASQPAGGAGGSAAAAAGGGQPGHGGGVAHPSPSRGGSRLRNLGSMKSLASVVPLPSVPANTVDFADVLVDGSAGGGMSVSGAAAADADADATAQLASSVPVLARMRKIPDVLSFLKAVSKGGSHGGGGAASRSKSRPGSALGPPPAAVLVRTASILPGAQDVHADGNDAAVPNRMASILALGATDLHAPSNLQRSRNERDGPRQGGASPLAGRSYDGRMSQSGQGHAGAPSPGPQRSGSGAASLWQRLLHSRSDKEAEPGWEPDEGGRAGGGMPRMDLRRKSVAGRDKSFRAAAAAVVANNRATAALDLESGAGLSQISGPAHIAVAALRVASISGGIGGPGARLASITGGSALRLPGVPSPQAAGNLGGASTSGG</sequence>
<dbReference type="PANTHER" id="PTHR45689">
    <property type="entry name" value="I[[H]] CHANNEL, ISOFORM E"/>
    <property type="match status" value="1"/>
</dbReference>